<dbReference type="InterPro" id="IPR001650">
    <property type="entry name" value="Helicase_C-like"/>
</dbReference>
<comment type="similarity">
    <text evidence="2">Belongs to the DEAD box helicase family. DDX5/DBP2 subfamily.</text>
</comment>
<comment type="function">
    <text evidence="11">ATP-dependent RNA helicase required for 60S ribosomal subunit synthesis. Involved in efficient pre-rRNA processing, predominantly at site A3, which is necessary for the normal formation of 25S and 5.8S rRNAs.</text>
</comment>
<dbReference type="SMART" id="SM00487">
    <property type="entry name" value="DEXDc"/>
    <property type="match status" value="1"/>
</dbReference>
<keyword evidence="8 12" id="KW-0347">Helicase</keyword>
<dbReference type="OrthoDB" id="196131at2759"/>
<evidence type="ECO:0000259" key="15">
    <source>
        <dbReference type="PROSITE" id="PS51194"/>
    </source>
</evidence>
<name>A0A0K2TZX0_LEPSM</name>
<feature type="compositionally biased region" description="Basic residues" evidence="13">
    <location>
        <begin position="1"/>
        <end position="10"/>
    </location>
</feature>
<dbReference type="PROSITE" id="PS51194">
    <property type="entry name" value="HELICASE_CTER"/>
    <property type="match status" value="1"/>
</dbReference>
<dbReference type="InterPro" id="IPR000629">
    <property type="entry name" value="RNA-helicase_DEAD-box_CS"/>
</dbReference>
<dbReference type="EC" id="3.6.4.13" evidence="3"/>
<feature type="compositionally biased region" description="Basic residues" evidence="13">
    <location>
        <begin position="82"/>
        <end position="92"/>
    </location>
</feature>
<dbReference type="SUPFAM" id="SSF52540">
    <property type="entry name" value="P-loop containing nucleoside triphosphate hydrolases"/>
    <property type="match status" value="2"/>
</dbReference>
<protein>
    <recommendedName>
        <fullName evidence="3">RNA helicase</fullName>
        <ecNumber evidence="3">3.6.4.13</ecNumber>
    </recommendedName>
</protein>
<keyword evidence="7 12" id="KW-0378">Hydrolase</keyword>
<feature type="compositionally biased region" description="Basic and acidic residues" evidence="13">
    <location>
        <begin position="58"/>
        <end position="81"/>
    </location>
</feature>
<proteinExistence type="inferred from homology"/>
<feature type="compositionally biased region" description="Acidic residues" evidence="13">
    <location>
        <begin position="15"/>
        <end position="28"/>
    </location>
</feature>
<evidence type="ECO:0000256" key="13">
    <source>
        <dbReference type="SAM" id="MobiDB-lite"/>
    </source>
</evidence>
<dbReference type="InterPro" id="IPR027417">
    <property type="entry name" value="P-loop_NTPase"/>
</dbReference>
<dbReference type="GO" id="GO:0016787">
    <property type="term" value="F:hydrolase activity"/>
    <property type="evidence" value="ECO:0007669"/>
    <property type="project" value="UniProtKB-KW"/>
</dbReference>
<evidence type="ECO:0000256" key="2">
    <source>
        <dbReference type="ARBA" id="ARBA00009334"/>
    </source>
</evidence>
<keyword evidence="4" id="KW-0690">Ribosome biogenesis</keyword>
<keyword evidence="10" id="KW-0539">Nucleus</keyword>
<accession>A0A0K2TZX0</accession>
<dbReference type="Gene3D" id="3.40.50.300">
    <property type="entry name" value="P-loop containing nucleotide triphosphate hydrolases"/>
    <property type="match status" value="2"/>
</dbReference>
<reference evidence="16" key="1">
    <citation type="submission" date="2014-05" db="EMBL/GenBank/DDBJ databases">
        <authorList>
            <person name="Chronopoulou M."/>
        </authorList>
    </citation>
    <scope>NUCLEOTIDE SEQUENCE</scope>
    <source>
        <tissue evidence="16">Whole organism</tissue>
    </source>
</reference>
<dbReference type="CDD" id="cd18787">
    <property type="entry name" value="SF2_C_DEAD"/>
    <property type="match status" value="1"/>
</dbReference>
<evidence type="ECO:0000256" key="10">
    <source>
        <dbReference type="ARBA" id="ARBA00023242"/>
    </source>
</evidence>
<keyword evidence="6 12" id="KW-0547">Nucleotide-binding</keyword>
<dbReference type="InterPro" id="IPR014001">
    <property type="entry name" value="Helicase_ATP-bd"/>
</dbReference>
<dbReference type="EMBL" id="HACA01013560">
    <property type="protein sequence ID" value="CDW30921.1"/>
    <property type="molecule type" value="Transcribed_RNA"/>
</dbReference>
<evidence type="ECO:0000256" key="3">
    <source>
        <dbReference type="ARBA" id="ARBA00012552"/>
    </source>
</evidence>
<evidence type="ECO:0000313" key="16">
    <source>
        <dbReference type="EMBL" id="CDW30921.1"/>
    </source>
</evidence>
<dbReference type="PROSITE" id="PS00039">
    <property type="entry name" value="DEAD_ATP_HELICASE"/>
    <property type="match status" value="1"/>
</dbReference>
<evidence type="ECO:0000256" key="9">
    <source>
        <dbReference type="ARBA" id="ARBA00022840"/>
    </source>
</evidence>
<evidence type="ECO:0000256" key="11">
    <source>
        <dbReference type="ARBA" id="ARBA00037449"/>
    </source>
</evidence>
<dbReference type="Pfam" id="PF00271">
    <property type="entry name" value="Helicase_C"/>
    <property type="match status" value="1"/>
</dbReference>
<feature type="domain" description="Helicase ATP-binding" evidence="14">
    <location>
        <begin position="193"/>
        <end position="371"/>
    </location>
</feature>
<feature type="compositionally biased region" description="Basic residues" evidence="13">
    <location>
        <begin position="34"/>
        <end position="44"/>
    </location>
</feature>
<dbReference type="SMART" id="SM00490">
    <property type="entry name" value="HELICc"/>
    <property type="match status" value="1"/>
</dbReference>
<keyword evidence="5" id="KW-0698">rRNA processing</keyword>
<dbReference type="AlphaFoldDB" id="A0A0K2TZX0"/>
<evidence type="ECO:0000256" key="7">
    <source>
        <dbReference type="ARBA" id="ARBA00022801"/>
    </source>
</evidence>
<feature type="region of interest" description="Disordered" evidence="13">
    <location>
        <begin position="1"/>
        <end position="113"/>
    </location>
</feature>
<comment type="subcellular location">
    <subcellularLocation>
        <location evidence="1">Nucleus</location>
        <location evidence="1">Nucleolus</location>
    </subcellularLocation>
</comment>
<sequence length="579" mass="65464">MKMKKINKNKKTLEESEAMEVMEQEDPQLDNLSKKKKKKKKKNQEKKEVHANEPMIEFEPKEKEAIKDTEQQESDHGEESQKKKKKKKKNKRKIDEEEEEMDSDSTSIKKTKLSREDGDEIFKKCFYDGKGDSKLSSSEIKDYFKKHSIHVYGQGSESIVPVLSFDDMSSLGKKCLKCCKSFKAPTPIQSMTWPVVASGRDVIGIAETGSGKTLAFSVPALAHISERKQRPVKGVNSMPIMLIVAPTRELAMQSQVVLESAGKEIGFKSLCVYGGVNKYAQRQSLKSGVEILVATPGRLLDLAEEGCVDLSGVSYVVLDEADRMLDQGFEQDIRRILGQTHKERQTCLFSATWPDSIRKLAHEFLKSPIKVTIGSEDLAAGKTVTQIVEVVDERSRDGKIKGLLNKYHKKKNRILIFVLYKREADRLWNSLKHEWNCTTIHGDKSQDARIQAVENFKSGKIPILIATDVAARGLDIPDVEYVLNYSFPLTIEDYVHRIGRTGRAGKSGIAHTFFHLGDKARAGELVNVLKESNQDVPPEMYKFDLSVKRKEHKLYGSFGPKDYDEELANKKATRIVFDD</sequence>
<dbReference type="PROSITE" id="PS51192">
    <property type="entry name" value="HELICASE_ATP_BIND_1"/>
    <property type="match status" value="1"/>
</dbReference>
<evidence type="ECO:0000256" key="8">
    <source>
        <dbReference type="ARBA" id="ARBA00022806"/>
    </source>
</evidence>
<evidence type="ECO:0000256" key="12">
    <source>
        <dbReference type="RuleBase" id="RU000492"/>
    </source>
</evidence>
<dbReference type="Pfam" id="PF00270">
    <property type="entry name" value="DEAD"/>
    <property type="match status" value="1"/>
</dbReference>
<evidence type="ECO:0000259" key="14">
    <source>
        <dbReference type="PROSITE" id="PS51192"/>
    </source>
</evidence>
<feature type="domain" description="Helicase C-terminal" evidence="15">
    <location>
        <begin position="399"/>
        <end position="544"/>
    </location>
</feature>
<organism evidence="16">
    <name type="scientific">Lepeophtheirus salmonis</name>
    <name type="common">Salmon louse</name>
    <name type="synonym">Caligus salmonis</name>
    <dbReference type="NCBI Taxonomy" id="72036"/>
    <lineage>
        <taxon>Eukaryota</taxon>
        <taxon>Metazoa</taxon>
        <taxon>Ecdysozoa</taxon>
        <taxon>Arthropoda</taxon>
        <taxon>Crustacea</taxon>
        <taxon>Multicrustacea</taxon>
        <taxon>Hexanauplia</taxon>
        <taxon>Copepoda</taxon>
        <taxon>Siphonostomatoida</taxon>
        <taxon>Caligidae</taxon>
        <taxon>Lepeophtheirus</taxon>
    </lineage>
</organism>
<evidence type="ECO:0000256" key="4">
    <source>
        <dbReference type="ARBA" id="ARBA00022517"/>
    </source>
</evidence>
<dbReference type="GO" id="GO:0003676">
    <property type="term" value="F:nucleic acid binding"/>
    <property type="evidence" value="ECO:0007669"/>
    <property type="project" value="InterPro"/>
</dbReference>
<dbReference type="FunFam" id="3.40.50.300:FF:000008">
    <property type="entry name" value="ATP-dependent RNA helicase RhlB"/>
    <property type="match status" value="1"/>
</dbReference>
<dbReference type="CDD" id="cd00268">
    <property type="entry name" value="DEADc"/>
    <property type="match status" value="1"/>
</dbReference>
<dbReference type="PANTHER" id="PTHR47958">
    <property type="entry name" value="ATP-DEPENDENT RNA HELICASE DBP3"/>
    <property type="match status" value="1"/>
</dbReference>
<evidence type="ECO:0000256" key="1">
    <source>
        <dbReference type="ARBA" id="ARBA00004604"/>
    </source>
</evidence>
<dbReference type="InterPro" id="IPR044742">
    <property type="entry name" value="DEAD/DEAH_RhlB"/>
</dbReference>
<evidence type="ECO:0000256" key="5">
    <source>
        <dbReference type="ARBA" id="ARBA00022552"/>
    </source>
</evidence>
<dbReference type="InterPro" id="IPR011545">
    <property type="entry name" value="DEAD/DEAH_box_helicase_dom"/>
</dbReference>
<keyword evidence="9 12" id="KW-0067">ATP-binding</keyword>
<dbReference type="GO" id="GO:0003724">
    <property type="term" value="F:RNA helicase activity"/>
    <property type="evidence" value="ECO:0007669"/>
    <property type="project" value="UniProtKB-EC"/>
</dbReference>
<dbReference type="GO" id="GO:0005524">
    <property type="term" value="F:ATP binding"/>
    <property type="evidence" value="ECO:0007669"/>
    <property type="project" value="UniProtKB-KW"/>
</dbReference>
<evidence type="ECO:0000256" key="6">
    <source>
        <dbReference type="ARBA" id="ARBA00022741"/>
    </source>
</evidence>